<keyword evidence="7 9" id="KW-1015">Disulfide bond</keyword>
<evidence type="ECO:0000256" key="1">
    <source>
        <dbReference type="ARBA" id="ARBA00004589"/>
    </source>
</evidence>
<keyword evidence="4" id="KW-0964">Secreted</keyword>
<dbReference type="CDD" id="cd12087">
    <property type="entry name" value="TM_EGFR-like"/>
    <property type="match status" value="1"/>
</dbReference>
<dbReference type="SMART" id="SM00747">
    <property type="entry name" value="CFEM"/>
    <property type="match status" value="1"/>
</dbReference>
<feature type="chain" id="PRO_5003852933" description="CFEM domain-containing protein" evidence="12">
    <location>
        <begin position="26"/>
        <end position="392"/>
    </location>
</feature>
<keyword evidence="11" id="KW-0472">Membrane</keyword>
<dbReference type="InterPro" id="IPR008427">
    <property type="entry name" value="Extracellular_membr_CFEM_dom"/>
</dbReference>
<evidence type="ECO:0000256" key="8">
    <source>
        <dbReference type="ARBA" id="ARBA00023288"/>
    </source>
</evidence>
<feature type="disulfide bond" evidence="9">
    <location>
        <begin position="37"/>
        <end position="77"/>
    </location>
</feature>
<reference evidence="14 15" key="1">
    <citation type="journal article" date="2012" name="BMC Genomics">
        <title>Sequencing the genome of Marssonina brunnea reveals fungus-poplar co-evolution.</title>
        <authorList>
            <person name="Zhu S."/>
            <person name="Cao Y.-Z."/>
            <person name="Jiang C."/>
            <person name="Tan B.-Y."/>
            <person name="Wang Z."/>
            <person name="Feng S."/>
            <person name="Zhang L."/>
            <person name="Su X.-H."/>
            <person name="Brejova B."/>
            <person name="Vinar T."/>
            <person name="Xu M."/>
            <person name="Wang M.-X."/>
            <person name="Zhang S.-G."/>
            <person name="Huang M.-R."/>
            <person name="Wu R."/>
            <person name="Zhou Y."/>
        </authorList>
    </citation>
    <scope>NUCLEOTIDE SEQUENCE [LARGE SCALE GENOMIC DNA]</scope>
    <source>
        <strain evidence="14 15">MB_m1</strain>
    </source>
</reference>
<feature type="compositionally biased region" description="Basic and acidic residues" evidence="10">
    <location>
        <begin position="344"/>
        <end position="363"/>
    </location>
</feature>
<feature type="binding site" description="axial binding residue" evidence="9">
    <location>
        <position position="55"/>
    </location>
    <ligand>
        <name>heme</name>
        <dbReference type="ChEBI" id="CHEBI:30413"/>
    </ligand>
    <ligandPart>
        <name>Fe</name>
        <dbReference type="ChEBI" id="CHEBI:18248"/>
    </ligandPart>
</feature>
<keyword evidence="15" id="KW-1185">Reference proteome</keyword>
<evidence type="ECO:0000256" key="10">
    <source>
        <dbReference type="SAM" id="MobiDB-lite"/>
    </source>
</evidence>
<evidence type="ECO:0000256" key="9">
    <source>
        <dbReference type="PROSITE-ProRule" id="PRU01356"/>
    </source>
</evidence>
<feature type="compositionally biased region" description="Low complexity" evidence="10">
    <location>
        <begin position="152"/>
        <end position="168"/>
    </location>
</feature>
<dbReference type="Pfam" id="PF05730">
    <property type="entry name" value="CFEM"/>
    <property type="match status" value="1"/>
</dbReference>
<dbReference type="GeneID" id="18761537"/>
<keyword evidence="9" id="KW-0408">Iron</keyword>
<comment type="subcellular location">
    <subcellularLocation>
        <location evidence="1">Membrane</location>
        <topology evidence="1">Lipid-anchor</topology>
        <topology evidence="1">GPI-anchor</topology>
    </subcellularLocation>
    <subcellularLocation>
        <location evidence="2">Secreted</location>
    </subcellularLocation>
</comment>
<keyword evidence="11" id="KW-0812">Transmembrane</keyword>
<keyword evidence="11" id="KW-1133">Transmembrane helix</keyword>
<dbReference type="PROSITE" id="PS52012">
    <property type="entry name" value="CFEM"/>
    <property type="match status" value="1"/>
</dbReference>
<accession>K1X6P1</accession>
<evidence type="ECO:0000256" key="12">
    <source>
        <dbReference type="SAM" id="SignalP"/>
    </source>
</evidence>
<dbReference type="OrthoDB" id="3767534at2759"/>
<evidence type="ECO:0000256" key="2">
    <source>
        <dbReference type="ARBA" id="ARBA00004613"/>
    </source>
</evidence>
<keyword evidence="6 12" id="KW-0732">Signal</keyword>
<protein>
    <recommendedName>
        <fullName evidence="13">CFEM domain-containing protein</fullName>
    </recommendedName>
</protein>
<comment type="caution">
    <text evidence="9">Lacks conserved residue(s) required for the propagation of feature annotation.</text>
</comment>
<evidence type="ECO:0000256" key="11">
    <source>
        <dbReference type="SAM" id="Phobius"/>
    </source>
</evidence>
<dbReference type="AlphaFoldDB" id="K1X6P1"/>
<evidence type="ECO:0000256" key="4">
    <source>
        <dbReference type="ARBA" id="ARBA00022525"/>
    </source>
</evidence>
<comment type="similarity">
    <text evidence="3">Belongs to the RBT5 family.</text>
</comment>
<feature type="domain" description="CFEM" evidence="13">
    <location>
        <begin position="9"/>
        <end position="126"/>
    </location>
</feature>
<keyword evidence="9" id="KW-0349">Heme</keyword>
<gene>
    <name evidence="14" type="ORF">MBM_05602</name>
</gene>
<name>K1X6P1_MARBU</name>
<keyword evidence="5" id="KW-0325">Glycoprotein</keyword>
<sequence>MFLPSYSYSNAVIIMLMLSRAGASAQIQEKIAALPACSNNCMIRAATSSGCAPDDFGCQCQKQDDLTGITGASQNACLMEDCGAANTNNAQDVFRQICSLLKDSTSSSSTAPNPTIEPRSLRPAQTFTVLILSSSATAVPPEPTPLLNTANVSPPQITVSPTPPTSTIEQGPTPYLSSTISPVTTLMPTPSSPPTSSVVTPLAFASVLSSILANSTTPMQTPNAQYSASPTLRAEGVTASAPSPSIASATNFPLSASSESMNSYQTEANQSTLIAQLQSNARRLPAPAIAAIVVGVCTIVALAVVSFVLWRRRKMARTPRVLSSASSRKSGEDIMIFLDIEREKDERAKSSESQRPSGRRDVEMGSILIAQPRMSPPVPARLNEERGGLGDP</sequence>
<dbReference type="EMBL" id="JH921439">
    <property type="protein sequence ID" value="EKD16308.1"/>
    <property type="molecule type" value="Genomic_DNA"/>
</dbReference>
<dbReference type="Proteomes" id="UP000006753">
    <property type="component" value="Unassembled WGS sequence"/>
</dbReference>
<evidence type="ECO:0000256" key="6">
    <source>
        <dbReference type="ARBA" id="ARBA00022729"/>
    </source>
</evidence>
<feature type="compositionally biased region" description="Basic and acidic residues" evidence="10">
    <location>
        <begin position="382"/>
        <end position="392"/>
    </location>
</feature>
<proteinExistence type="inferred from homology"/>
<evidence type="ECO:0000256" key="5">
    <source>
        <dbReference type="ARBA" id="ARBA00022622"/>
    </source>
</evidence>
<evidence type="ECO:0000313" key="14">
    <source>
        <dbReference type="EMBL" id="EKD16308.1"/>
    </source>
</evidence>
<evidence type="ECO:0000259" key="13">
    <source>
        <dbReference type="PROSITE" id="PS52012"/>
    </source>
</evidence>
<keyword evidence="9" id="KW-0479">Metal-binding</keyword>
<keyword evidence="5" id="KW-0336">GPI-anchor</keyword>
<dbReference type="HOGENOM" id="CLU_704145_0_0_1"/>
<dbReference type="InParanoid" id="K1X6P1"/>
<dbReference type="GO" id="GO:0005576">
    <property type="term" value="C:extracellular region"/>
    <property type="evidence" value="ECO:0007669"/>
    <property type="project" value="UniProtKB-SubCell"/>
</dbReference>
<dbReference type="GO" id="GO:0098552">
    <property type="term" value="C:side of membrane"/>
    <property type="evidence" value="ECO:0007669"/>
    <property type="project" value="UniProtKB-KW"/>
</dbReference>
<feature type="transmembrane region" description="Helical" evidence="11">
    <location>
        <begin position="288"/>
        <end position="310"/>
    </location>
</feature>
<dbReference type="RefSeq" id="XP_007293491.1">
    <property type="nucleotide sequence ID" value="XM_007293429.1"/>
</dbReference>
<feature type="region of interest" description="Disordered" evidence="10">
    <location>
        <begin position="344"/>
        <end position="392"/>
    </location>
</feature>
<feature type="signal peptide" evidence="12">
    <location>
        <begin position="1"/>
        <end position="25"/>
    </location>
</feature>
<organism evidence="14 15">
    <name type="scientific">Marssonina brunnea f. sp. multigermtubi (strain MB_m1)</name>
    <name type="common">Marssonina leaf spot fungus</name>
    <dbReference type="NCBI Taxonomy" id="1072389"/>
    <lineage>
        <taxon>Eukaryota</taxon>
        <taxon>Fungi</taxon>
        <taxon>Dikarya</taxon>
        <taxon>Ascomycota</taxon>
        <taxon>Pezizomycotina</taxon>
        <taxon>Leotiomycetes</taxon>
        <taxon>Helotiales</taxon>
        <taxon>Drepanopezizaceae</taxon>
        <taxon>Drepanopeziza</taxon>
    </lineage>
</organism>
<feature type="region of interest" description="Disordered" evidence="10">
    <location>
        <begin position="147"/>
        <end position="171"/>
    </location>
</feature>
<evidence type="ECO:0000256" key="7">
    <source>
        <dbReference type="ARBA" id="ARBA00023157"/>
    </source>
</evidence>
<evidence type="ECO:0000256" key="3">
    <source>
        <dbReference type="ARBA" id="ARBA00010031"/>
    </source>
</evidence>
<keyword evidence="8" id="KW-0449">Lipoprotein</keyword>
<dbReference type="GO" id="GO:0046872">
    <property type="term" value="F:metal ion binding"/>
    <property type="evidence" value="ECO:0007669"/>
    <property type="project" value="UniProtKB-UniRule"/>
</dbReference>
<dbReference type="KEGG" id="mbe:MBM_05602"/>
<evidence type="ECO:0000313" key="15">
    <source>
        <dbReference type="Proteomes" id="UP000006753"/>
    </source>
</evidence>
<feature type="disulfide bond" evidence="9">
    <location>
        <begin position="51"/>
        <end position="58"/>
    </location>
</feature>